<dbReference type="NCBIfam" id="TIGR02532">
    <property type="entry name" value="IV_pilin_GFxxxE"/>
    <property type="match status" value="1"/>
</dbReference>
<feature type="transmembrane region" description="Helical" evidence="1">
    <location>
        <begin position="21"/>
        <end position="43"/>
    </location>
</feature>
<proteinExistence type="predicted"/>
<comment type="caution">
    <text evidence="2">The sequence shown here is derived from an EMBL/GenBank/DDBJ whole genome shotgun (WGS) entry which is preliminary data.</text>
</comment>
<organism evidence="2 3">
    <name type="scientific">Glaciecola petra</name>
    <dbReference type="NCBI Taxonomy" id="3075602"/>
    <lineage>
        <taxon>Bacteria</taxon>
        <taxon>Pseudomonadati</taxon>
        <taxon>Pseudomonadota</taxon>
        <taxon>Gammaproteobacteria</taxon>
        <taxon>Alteromonadales</taxon>
        <taxon>Alteromonadaceae</taxon>
        <taxon>Glaciecola</taxon>
    </lineage>
</organism>
<dbReference type="SUPFAM" id="SSF54523">
    <property type="entry name" value="Pili subunits"/>
    <property type="match status" value="1"/>
</dbReference>
<gene>
    <name evidence="2" type="ORF">RM552_10505</name>
</gene>
<name>A0ABU2ZRL0_9ALTE</name>
<dbReference type="Gene3D" id="3.30.700.10">
    <property type="entry name" value="Glycoprotein, Type 4 Pilin"/>
    <property type="match status" value="1"/>
</dbReference>
<dbReference type="Proteomes" id="UP001253545">
    <property type="component" value="Unassembled WGS sequence"/>
</dbReference>
<dbReference type="RefSeq" id="WP_311368786.1">
    <property type="nucleotide sequence ID" value="NZ_JAVRHX010000002.1"/>
</dbReference>
<keyword evidence="1" id="KW-0812">Transmembrane</keyword>
<reference evidence="2 3" key="1">
    <citation type="submission" date="2023-09" db="EMBL/GenBank/DDBJ databases">
        <authorList>
            <person name="Rey-Velasco X."/>
        </authorList>
    </citation>
    <scope>NUCLEOTIDE SEQUENCE [LARGE SCALE GENOMIC DNA]</scope>
    <source>
        <strain evidence="2 3">P117</strain>
    </source>
</reference>
<dbReference type="PROSITE" id="PS00409">
    <property type="entry name" value="PROKAR_NTER_METHYL"/>
    <property type="match status" value="1"/>
</dbReference>
<evidence type="ECO:0000313" key="2">
    <source>
        <dbReference type="EMBL" id="MDT0595276.1"/>
    </source>
</evidence>
<evidence type="ECO:0000313" key="3">
    <source>
        <dbReference type="Proteomes" id="UP001253545"/>
    </source>
</evidence>
<dbReference type="Pfam" id="PF07963">
    <property type="entry name" value="N_methyl"/>
    <property type="match status" value="1"/>
</dbReference>
<dbReference type="InterPro" id="IPR012902">
    <property type="entry name" value="N_methyl_site"/>
</dbReference>
<accession>A0ABU2ZRL0</accession>
<keyword evidence="1" id="KW-1133">Transmembrane helix</keyword>
<sequence length="180" mass="19485">MFIRVVLIKQNFQGSNSGFTLVELIIVIVIVGILAVTAAPRFINFSEDANIAVVETVGGTFATAIKLAHFKWQIAGGSGPIDNLDVYGTGENTLDINANGWPAQSYIPFETNPRLDNTNDCMSVWRAVLDDNSPTVSTSTNMDFQVSYSSNTCTYALVDQPELSIFYDSNTGTVTVDSTP</sequence>
<dbReference type="EMBL" id="JAVRHX010000002">
    <property type="protein sequence ID" value="MDT0595276.1"/>
    <property type="molecule type" value="Genomic_DNA"/>
</dbReference>
<keyword evidence="1" id="KW-0472">Membrane</keyword>
<protein>
    <submittedName>
        <fullName evidence="2">Prepilin-type N-terminal cleavage/methylation domain-containing protein</fullName>
    </submittedName>
</protein>
<keyword evidence="3" id="KW-1185">Reference proteome</keyword>
<evidence type="ECO:0000256" key="1">
    <source>
        <dbReference type="SAM" id="Phobius"/>
    </source>
</evidence>
<dbReference type="InterPro" id="IPR045584">
    <property type="entry name" value="Pilin-like"/>
</dbReference>